<evidence type="ECO:0000313" key="2">
    <source>
        <dbReference type="Proteomes" id="UP000807159"/>
    </source>
</evidence>
<comment type="caution">
    <text evidence="1">The sequence shown here is derived from an EMBL/GenBank/DDBJ whole genome shotgun (WGS) entry which is preliminary data.</text>
</comment>
<protein>
    <submittedName>
        <fullName evidence="1">Uncharacterized protein</fullName>
    </submittedName>
</protein>
<dbReference type="EMBL" id="JACEGQ020000001">
    <property type="protein sequence ID" value="KAH8519623.1"/>
    <property type="molecule type" value="Genomic_DNA"/>
</dbReference>
<evidence type="ECO:0000313" key="1">
    <source>
        <dbReference type="EMBL" id="KAH8519623.1"/>
    </source>
</evidence>
<keyword evidence="2" id="KW-1185">Reference proteome</keyword>
<dbReference type="Proteomes" id="UP000807159">
    <property type="component" value="Chromosome 1"/>
</dbReference>
<accession>A0A8T2ZPZ5</accession>
<sequence>MKMMGGIDRDEAGRTVGRCKTIGLLRSANDKIAVLKKKLHRWSTAVDVASAEGGGVVITIQSSPCLWKKKLHR</sequence>
<organism evidence="1 2">
    <name type="scientific">Populus deltoides</name>
    <name type="common">Eastern poplar</name>
    <name type="synonym">Eastern cottonwood</name>
    <dbReference type="NCBI Taxonomy" id="3696"/>
    <lineage>
        <taxon>Eukaryota</taxon>
        <taxon>Viridiplantae</taxon>
        <taxon>Streptophyta</taxon>
        <taxon>Embryophyta</taxon>
        <taxon>Tracheophyta</taxon>
        <taxon>Spermatophyta</taxon>
        <taxon>Magnoliopsida</taxon>
        <taxon>eudicotyledons</taxon>
        <taxon>Gunneridae</taxon>
        <taxon>Pentapetalae</taxon>
        <taxon>rosids</taxon>
        <taxon>fabids</taxon>
        <taxon>Malpighiales</taxon>
        <taxon>Salicaceae</taxon>
        <taxon>Saliceae</taxon>
        <taxon>Populus</taxon>
    </lineage>
</organism>
<name>A0A8T2ZPZ5_POPDE</name>
<gene>
    <name evidence="1" type="ORF">H0E87_001150</name>
</gene>
<proteinExistence type="predicted"/>
<reference evidence="1" key="1">
    <citation type="journal article" date="2021" name="J. Hered.">
        <title>Genome Assembly of Salicaceae Populus deltoides (Eastern Cottonwood) I-69 Based on Nanopore Sequencing and Hi-C Technologies.</title>
        <authorList>
            <person name="Bai S."/>
            <person name="Wu H."/>
            <person name="Zhang J."/>
            <person name="Pan Z."/>
            <person name="Zhao W."/>
            <person name="Li Z."/>
            <person name="Tong C."/>
        </authorList>
    </citation>
    <scope>NUCLEOTIDE SEQUENCE</scope>
    <source>
        <tissue evidence="1">Leaf</tissue>
    </source>
</reference>
<dbReference type="AlphaFoldDB" id="A0A8T2ZPZ5"/>